<evidence type="ECO:0000256" key="1">
    <source>
        <dbReference type="SAM" id="Phobius"/>
    </source>
</evidence>
<feature type="transmembrane region" description="Helical" evidence="1">
    <location>
        <begin position="224"/>
        <end position="246"/>
    </location>
</feature>
<evidence type="ECO:0000313" key="2">
    <source>
        <dbReference type="EMBL" id="OZM57122.1"/>
    </source>
</evidence>
<sequence>MSKKLRLNDYVKKFQAEEAVISNTGNDQLTSPHSAMSDEELRVFLPYMHSQNAFLVTKQIPERKKNLMLRLFLRSKRNQIADIKIAKSPLIDRGTEQVYQGRISAVGRDFVLLTTLQKKYWIPYTSVKSANIPTGIPDYSNSYQQVIYDNKLKQKLLKGFANTVLKRDELIQQFYEESLQTNLEKWIGTSVSITTVENILTFGKIFAVKGNSVELSRIGLKSTIPLSSILMLETVSPMTILLSFIIKKK</sequence>
<keyword evidence="1" id="KW-0472">Membrane</keyword>
<accession>A0A263BUA4</accession>
<dbReference type="RefSeq" id="WP_094923499.1">
    <property type="nucleotide sequence ID" value="NZ_NPIA01000003.1"/>
</dbReference>
<dbReference type="AlphaFoldDB" id="A0A263BUA4"/>
<gene>
    <name evidence="2" type="ORF">CIB95_06535</name>
</gene>
<evidence type="ECO:0000313" key="3">
    <source>
        <dbReference type="Proteomes" id="UP000217083"/>
    </source>
</evidence>
<keyword evidence="1" id="KW-1133">Transmembrane helix</keyword>
<dbReference type="EMBL" id="NPIA01000003">
    <property type="protein sequence ID" value="OZM57122.1"/>
    <property type="molecule type" value="Genomic_DNA"/>
</dbReference>
<dbReference type="Proteomes" id="UP000217083">
    <property type="component" value="Unassembled WGS sequence"/>
</dbReference>
<keyword evidence="1" id="KW-0812">Transmembrane</keyword>
<proteinExistence type="predicted"/>
<organism evidence="2 3">
    <name type="scientific">Lottiidibacillus patelloidae</name>
    <dbReference type="NCBI Taxonomy" id="2670334"/>
    <lineage>
        <taxon>Bacteria</taxon>
        <taxon>Bacillati</taxon>
        <taxon>Bacillota</taxon>
        <taxon>Bacilli</taxon>
        <taxon>Bacillales</taxon>
        <taxon>Bacillaceae</taxon>
        <taxon>Lottiidibacillus</taxon>
    </lineage>
</organism>
<comment type="caution">
    <text evidence="2">The sequence shown here is derived from an EMBL/GenBank/DDBJ whole genome shotgun (WGS) entry which is preliminary data.</text>
</comment>
<reference evidence="2 3" key="2">
    <citation type="submission" date="2017-09" db="EMBL/GenBank/DDBJ databases">
        <title>Bacillus patelloidae sp. nov., isolated from the intestinal tract of a marine limpet.</title>
        <authorList>
            <person name="Liu R."/>
            <person name="Dong C."/>
            <person name="Shao Z."/>
        </authorList>
    </citation>
    <scope>NUCLEOTIDE SEQUENCE [LARGE SCALE GENOMIC DNA]</scope>
    <source>
        <strain evidence="2 3">SA5d-4</strain>
    </source>
</reference>
<reference evidence="3" key="1">
    <citation type="submission" date="2017-08" db="EMBL/GenBank/DDBJ databases">
        <authorList>
            <person name="Huang Z."/>
        </authorList>
    </citation>
    <scope>NUCLEOTIDE SEQUENCE [LARGE SCALE GENOMIC DNA]</scope>
    <source>
        <strain evidence="3">SA5d-4</strain>
    </source>
</reference>
<protein>
    <submittedName>
        <fullName evidence="2">Uncharacterized protein</fullName>
    </submittedName>
</protein>
<keyword evidence="3" id="KW-1185">Reference proteome</keyword>
<name>A0A263BUA4_9BACI</name>